<dbReference type="RefSeq" id="WP_312875134.1">
    <property type="nucleotide sequence ID" value="NZ_JACHMN010000002.1"/>
</dbReference>
<dbReference type="Gene3D" id="3.20.20.80">
    <property type="entry name" value="Glycosidases"/>
    <property type="match status" value="1"/>
</dbReference>
<evidence type="ECO:0000256" key="1">
    <source>
        <dbReference type="SAM" id="MobiDB-lite"/>
    </source>
</evidence>
<feature type="compositionally biased region" description="Low complexity" evidence="1">
    <location>
        <begin position="72"/>
        <end position="99"/>
    </location>
</feature>
<dbReference type="PANTHER" id="PTHR34154:SF3">
    <property type="entry name" value="ALKALI-SENSITIVE LINKAGE PROTEIN 1"/>
    <property type="match status" value="1"/>
</dbReference>
<dbReference type="EMBL" id="JACHMN010000002">
    <property type="protein sequence ID" value="MBB5868245.1"/>
    <property type="molecule type" value="Genomic_DNA"/>
</dbReference>
<keyword evidence="2" id="KW-0812">Transmembrane</keyword>
<dbReference type="AlphaFoldDB" id="A0A841BKS7"/>
<organism evidence="4 5">
    <name type="scientific">Allocatelliglobosispora scoriae</name>
    <dbReference type="NCBI Taxonomy" id="643052"/>
    <lineage>
        <taxon>Bacteria</taxon>
        <taxon>Bacillati</taxon>
        <taxon>Actinomycetota</taxon>
        <taxon>Actinomycetes</taxon>
        <taxon>Micromonosporales</taxon>
        <taxon>Micromonosporaceae</taxon>
        <taxon>Allocatelliglobosispora</taxon>
    </lineage>
</organism>
<dbReference type="PANTHER" id="PTHR34154">
    <property type="entry name" value="ALKALI-SENSITIVE LINKAGE PROTEIN 1"/>
    <property type="match status" value="1"/>
</dbReference>
<reference evidence="4 5" key="1">
    <citation type="submission" date="2020-08" db="EMBL/GenBank/DDBJ databases">
        <title>Sequencing the genomes of 1000 actinobacteria strains.</title>
        <authorList>
            <person name="Klenk H.-P."/>
        </authorList>
    </citation>
    <scope>NUCLEOTIDE SEQUENCE [LARGE SCALE GENOMIC DNA]</scope>
    <source>
        <strain evidence="4 5">DSM 45362</strain>
    </source>
</reference>
<name>A0A841BKS7_9ACTN</name>
<evidence type="ECO:0000256" key="2">
    <source>
        <dbReference type="SAM" id="Phobius"/>
    </source>
</evidence>
<protein>
    <recommendedName>
        <fullName evidence="3">Asl1-like glycosyl hydrolase catalytic domain-containing protein</fullName>
    </recommendedName>
</protein>
<comment type="caution">
    <text evidence="4">The sequence shown here is derived from an EMBL/GenBank/DDBJ whole genome shotgun (WGS) entry which is preliminary data.</text>
</comment>
<gene>
    <name evidence="4" type="ORF">F4553_001624</name>
</gene>
<evidence type="ECO:0000313" key="5">
    <source>
        <dbReference type="Proteomes" id="UP000587527"/>
    </source>
</evidence>
<dbReference type="InterPro" id="IPR024655">
    <property type="entry name" value="Asl1_glyco_hydro_catalytic"/>
</dbReference>
<keyword evidence="2" id="KW-0472">Membrane</keyword>
<keyword evidence="2" id="KW-1133">Transmembrane helix</keyword>
<evidence type="ECO:0000313" key="4">
    <source>
        <dbReference type="EMBL" id="MBB5868245.1"/>
    </source>
</evidence>
<dbReference type="Pfam" id="PF11790">
    <property type="entry name" value="Glyco_hydro_cc"/>
    <property type="match status" value="1"/>
</dbReference>
<dbReference type="InterPro" id="IPR017853">
    <property type="entry name" value="GH"/>
</dbReference>
<dbReference type="InterPro" id="IPR053183">
    <property type="entry name" value="ASL1"/>
</dbReference>
<feature type="transmembrane region" description="Helical" evidence="2">
    <location>
        <begin position="20"/>
        <end position="43"/>
    </location>
</feature>
<sequence>MDDTTWHGPGKHERPRGRRAWWLVALLVIAVLAGATVLTTRLLTDRPSPTALPAPVDAPTADGTPSGPPPTAAGSATQAPSASAVPRSSASASASAKASPPAPRPPGRATPKKGVSVWDFPGIGQALADVRASWYYNWSSGPSRNAGSSAKFVPMIWGPKSVTDSELARAKANGSVLLGFNEPDFASQSNMTVEKALELWPRLQATGMRLGSPAVAVGGDRAGGWLDRFISGARSKGLRVDFITLHWYGSDFSDAAAGQLKGYLQAVYNRYRLPIWVTEYALIRWGGGGAAFPSDAQQASFATKSTAMMESLSYVERYAWFALPTPTEGGQGTGLYRNGTTPTAAGRAYRAAG</sequence>
<evidence type="ECO:0000259" key="3">
    <source>
        <dbReference type="Pfam" id="PF11790"/>
    </source>
</evidence>
<feature type="domain" description="Asl1-like glycosyl hydrolase catalytic" evidence="3">
    <location>
        <begin position="131"/>
        <end position="349"/>
    </location>
</feature>
<dbReference type="SUPFAM" id="SSF51445">
    <property type="entry name" value="(Trans)glycosidases"/>
    <property type="match status" value="1"/>
</dbReference>
<dbReference type="GO" id="GO:0071966">
    <property type="term" value="P:fungal-type cell wall polysaccharide metabolic process"/>
    <property type="evidence" value="ECO:0007669"/>
    <property type="project" value="TreeGrafter"/>
</dbReference>
<dbReference type="Proteomes" id="UP000587527">
    <property type="component" value="Unassembled WGS sequence"/>
</dbReference>
<proteinExistence type="predicted"/>
<accession>A0A841BKS7</accession>
<feature type="region of interest" description="Disordered" evidence="1">
    <location>
        <begin position="45"/>
        <end position="115"/>
    </location>
</feature>
<keyword evidence="5" id="KW-1185">Reference proteome</keyword>